<dbReference type="AlphaFoldDB" id="A0A1N6EXM4"/>
<evidence type="ECO:0000313" key="3">
    <source>
        <dbReference type="EMBL" id="SIN87760.1"/>
    </source>
</evidence>
<organism evidence="3 4">
    <name type="scientific">Agromyces cerinus subsp. cerinus</name>
    <dbReference type="NCBI Taxonomy" id="232089"/>
    <lineage>
        <taxon>Bacteria</taxon>
        <taxon>Bacillati</taxon>
        <taxon>Actinomycetota</taxon>
        <taxon>Actinomycetes</taxon>
        <taxon>Micrococcales</taxon>
        <taxon>Microbacteriaceae</taxon>
        <taxon>Agromyces</taxon>
    </lineage>
</organism>
<evidence type="ECO:0000256" key="2">
    <source>
        <dbReference type="SAM" id="Phobius"/>
    </source>
</evidence>
<evidence type="ECO:0000256" key="1">
    <source>
        <dbReference type="SAM" id="MobiDB-lite"/>
    </source>
</evidence>
<feature type="transmembrane region" description="Helical" evidence="2">
    <location>
        <begin position="193"/>
        <end position="211"/>
    </location>
</feature>
<feature type="transmembrane region" description="Helical" evidence="2">
    <location>
        <begin position="106"/>
        <end position="128"/>
    </location>
</feature>
<feature type="compositionally biased region" description="Low complexity" evidence="1">
    <location>
        <begin position="43"/>
        <end position="53"/>
    </location>
</feature>
<protein>
    <submittedName>
        <fullName evidence="3">Uncharacterized protein</fullName>
    </submittedName>
</protein>
<sequence length="220" mass="23334">MLISEITFPHLLAANDERIADELERRRVVLERRAESGRRCRSSRGSSRCNGRRAGSGGRSSTAPRGIPPAPDEPDAAPRGMMLDARRFAVHPEPMSETTRTAARGAAFWICYAVTVISAGVSVTYSVIAVIDGGLEASDALYATSRSVALVVMALVSPMFRSDAGLLIIAVAMTIVQGIDSFIGAVQGDIGKTIGPAVLCIVTIVAATFLARSDRMRSVD</sequence>
<name>A0A1N6EXM4_9MICO</name>
<dbReference type="EMBL" id="FSRJ01000002">
    <property type="protein sequence ID" value="SIN87760.1"/>
    <property type="molecule type" value="Genomic_DNA"/>
</dbReference>
<keyword evidence="4" id="KW-1185">Reference proteome</keyword>
<keyword evidence="2" id="KW-1133">Transmembrane helix</keyword>
<feature type="transmembrane region" description="Helical" evidence="2">
    <location>
        <begin position="164"/>
        <end position="187"/>
    </location>
</feature>
<keyword evidence="2" id="KW-0812">Transmembrane</keyword>
<accession>A0A1N6EXM4</accession>
<proteinExistence type="predicted"/>
<dbReference type="Proteomes" id="UP000184699">
    <property type="component" value="Unassembled WGS sequence"/>
</dbReference>
<keyword evidence="2" id="KW-0472">Membrane</keyword>
<reference evidence="4" key="1">
    <citation type="submission" date="2016-11" db="EMBL/GenBank/DDBJ databases">
        <authorList>
            <person name="Varghese N."/>
            <person name="Submissions S."/>
        </authorList>
    </citation>
    <scope>NUCLEOTIDE SEQUENCE [LARGE SCALE GENOMIC DNA]</scope>
    <source>
        <strain evidence="4">DSM 8595</strain>
    </source>
</reference>
<gene>
    <name evidence="3" type="ORF">SAMN05443544_1553</name>
</gene>
<feature type="transmembrane region" description="Helical" evidence="2">
    <location>
        <begin position="140"/>
        <end position="157"/>
    </location>
</feature>
<evidence type="ECO:0000313" key="4">
    <source>
        <dbReference type="Proteomes" id="UP000184699"/>
    </source>
</evidence>
<feature type="region of interest" description="Disordered" evidence="1">
    <location>
        <begin position="34"/>
        <end position="78"/>
    </location>
</feature>